<sequence length="244" mass="26948">MQKIIEDINRLFVDSGVVLVKEGQLILGIAIGLIVASFFICFFGFRIRRLLSIVSGVFVGGFAALVVYALADVTELVMAIIGLGCIVIFAVLAGILERLGIFFMIFIYSFLSLLAVLMPQDITILLICLGASFLLAILAAIFKDPFVIIVTAVAGGLSLGSYGSILLNWQENYFLVYGISIVFIILGMVVQFLSHSKKIAKKQKKRALEVQQEHSRESEVEKAKRLLEDDDDDDDDDIKFVDEE</sequence>
<reference evidence="3 4" key="1">
    <citation type="journal article" date="2022" name="Genome Biol. Evol.">
        <title>Host diet, physiology and behaviors set the stage for Lachnospiraceae cladogenesis.</title>
        <authorList>
            <person name="Vera-Ponce De Leon A."/>
            <person name="Schneider M."/>
            <person name="Jahnes B.C."/>
            <person name="Sadowski V."/>
            <person name="Camuy-Velez L.A."/>
            <person name="Duan J."/>
            <person name="Sabree Z.L."/>
        </authorList>
    </citation>
    <scope>NUCLEOTIDE SEQUENCE [LARGE SCALE GENOMIC DNA]</scope>
    <source>
        <strain evidence="3 4">PAL113</strain>
    </source>
</reference>
<name>A0ABT1E6N0_9FIRM</name>
<gene>
    <name evidence="3" type="ORF">NK125_03545</name>
</gene>
<feature type="transmembrane region" description="Helical" evidence="2">
    <location>
        <begin position="25"/>
        <end position="43"/>
    </location>
</feature>
<evidence type="ECO:0000313" key="4">
    <source>
        <dbReference type="Proteomes" id="UP001523566"/>
    </source>
</evidence>
<keyword evidence="2" id="KW-0812">Transmembrane</keyword>
<feature type="region of interest" description="Disordered" evidence="1">
    <location>
        <begin position="210"/>
        <end position="244"/>
    </location>
</feature>
<organism evidence="3 4">
    <name type="scientific">Aequitasia blattaphilus</name>
    <dbReference type="NCBI Taxonomy" id="2949332"/>
    <lineage>
        <taxon>Bacteria</taxon>
        <taxon>Bacillati</taxon>
        <taxon>Bacillota</taxon>
        <taxon>Clostridia</taxon>
        <taxon>Lachnospirales</taxon>
        <taxon>Lachnospiraceae</taxon>
        <taxon>Aequitasia</taxon>
    </lineage>
</organism>
<dbReference type="EMBL" id="JAMZFW010000003">
    <property type="protein sequence ID" value="MCP1101487.1"/>
    <property type="molecule type" value="Genomic_DNA"/>
</dbReference>
<proteinExistence type="predicted"/>
<feature type="transmembrane region" description="Helical" evidence="2">
    <location>
        <begin position="173"/>
        <end position="194"/>
    </location>
</feature>
<feature type="transmembrane region" description="Helical" evidence="2">
    <location>
        <begin position="147"/>
        <end position="167"/>
    </location>
</feature>
<feature type="transmembrane region" description="Helical" evidence="2">
    <location>
        <begin position="76"/>
        <end position="96"/>
    </location>
</feature>
<keyword evidence="2" id="KW-1133">Transmembrane helix</keyword>
<evidence type="ECO:0000313" key="3">
    <source>
        <dbReference type="EMBL" id="MCP1101487.1"/>
    </source>
</evidence>
<feature type="transmembrane region" description="Helical" evidence="2">
    <location>
        <begin position="50"/>
        <end position="70"/>
    </location>
</feature>
<evidence type="ECO:0008006" key="5">
    <source>
        <dbReference type="Google" id="ProtNLM"/>
    </source>
</evidence>
<feature type="transmembrane region" description="Helical" evidence="2">
    <location>
        <begin position="124"/>
        <end position="142"/>
    </location>
</feature>
<evidence type="ECO:0000256" key="2">
    <source>
        <dbReference type="SAM" id="Phobius"/>
    </source>
</evidence>
<comment type="caution">
    <text evidence="3">The sequence shown here is derived from an EMBL/GenBank/DDBJ whole genome shotgun (WGS) entry which is preliminary data.</text>
</comment>
<accession>A0ABT1E6N0</accession>
<dbReference type="Proteomes" id="UP001523566">
    <property type="component" value="Unassembled WGS sequence"/>
</dbReference>
<keyword evidence="2" id="KW-0472">Membrane</keyword>
<feature type="compositionally biased region" description="Acidic residues" evidence="1">
    <location>
        <begin position="228"/>
        <end position="237"/>
    </location>
</feature>
<keyword evidence="4" id="KW-1185">Reference proteome</keyword>
<protein>
    <recommendedName>
        <fullName evidence="5">DUF4203 domain-containing protein</fullName>
    </recommendedName>
</protein>
<feature type="transmembrane region" description="Helical" evidence="2">
    <location>
        <begin position="101"/>
        <end position="118"/>
    </location>
</feature>
<evidence type="ECO:0000256" key="1">
    <source>
        <dbReference type="SAM" id="MobiDB-lite"/>
    </source>
</evidence>
<feature type="compositionally biased region" description="Basic and acidic residues" evidence="1">
    <location>
        <begin position="210"/>
        <end position="227"/>
    </location>
</feature>
<dbReference type="RefSeq" id="WP_262065269.1">
    <property type="nucleotide sequence ID" value="NZ_JAMXOD010000003.1"/>
</dbReference>